<gene>
    <name evidence="2" type="ORF">H7F51_17725</name>
</gene>
<dbReference type="AlphaFoldDB" id="A0A7X1KN78"/>
<sequence>MNLPVPAFSEAMIGRRRDARLRVRLEARLITLDGTARAVLADVSSGGARVIGRNFALRERQEAVLQWGDREAFGVIIWHDAHQCGLSFFDPLDQRAIMATRRLDERSRLPGDHELLRRSAQTFVQGGRL</sequence>
<reference evidence="2 3" key="1">
    <citation type="submission" date="2020-08" db="EMBL/GenBank/DDBJ databases">
        <title>The genome sequence of type strain Novosphingobium flavum NBRC 111647.</title>
        <authorList>
            <person name="Liu Y."/>
        </authorList>
    </citation>
    <scope>NUCLEOTIDE SEQUENCE [LARGE SCALE GENOMIC DNA]</scope>
    <source>
        <strain evidence="2 3">NBRC 111647</strain>
    </source>
</reference>
<proteinExistence type="predicted"/>
<keyword evidence="3" id="KW-1185">Reference proteome</keyword>
<evidence type="ECO:0000313" key="2">
    <source>
        <dbReference type="EMBL" id="MBC2667362.1"/>
    </source>
</evidence>
<dbReference type="Gene3D" id="2.40.10.220">
    <property type="entry name" value="predicted glycosyltransferase like domains"/>
    <property type="match status" value="1"/>
</dbReference>
<organism evidence="2 3">
    <name type="scientific">Novosphingobium flavum</name>
    <dbReference type="NCBI Taxonomy" id="1778672"/>
    <lineage>
        <taxon>Bacteria</taxon>
        <taxon>Pseudomonadati</taxon>
        <taxon>Pseudomonadota</taxon>
        <taxon>Alphaproteobacteria</taxon>
        <taxon>Sphingomonadales</taxon>
        <taxon>Sphingomonadaceae</taxon>
        <taxon>Novosphingobium</taxon>
    </lineage>
</organism>
<evidence type="ECO:0000259" key="1">
    <source>
        <dbReference type="Pfam" id="PF07238"/>
    </source>
</evidence>
<feature type="domain" description="PilZ" evidence="1">
    <location>
        <begin position="15"/>
        <end position="98"/>
    </location>
</feature>
<dbReference type="EMBL" id="JACLAW010000018">
    <property type="protein sequence ID" value="MBC2667362.1"/>
    <property type="molecule type" value="Genomic_DNA"/>
</dbReference>
<dbReference type="Pfam" id="PF07238">
    <property type="entry name" value="PilZ"/>
    <property type="match status" value="1"/>
</dbReference>
<dbReference type="RefSeq" id="WP_185665660.1">
    <property type="nucleotide sequence ID" value="NZ_JACLAW010000018.1"/>
</dbReference>
<evidence type="ECO:0000313" key="3">
    <source>
        <dbReference type="Proteomes" id="UP000566813"/>
    </source>
</evidence>
<accession>A0A7X1KN78</accession>
<dbReference type="GO" id="GO:0035438">
    <property type="term" value="F:cyclic-di-GMP binding"/>
    <property type="evidence" value="ECO:0007669"/>
    <property type="project" value="InterPro"/>
</dbReference>
<comment type="caution">
    <text evidence="2">The sequence shown here is derived from an EMBL/GenBank/DDBJ whole genome shotgun (WGS) entry which is preliminary data.</text>
</comment>
<dbReference type="InterPro" id="IPR009875">
    <property type="entry name" value="PilZ_domain"/>
</dbReference>
<dbReference type="SUPFAM" id="SSF141371">
    <property type="entry name" value="PilZ domain-like"/>
    <property type="match status" value="1"/>
</dbReference>
<name>A0A7X1KN78_9SPHN</name>
<protein>
    <submittedName>
        <fullName evidence="2">PilZ domain-containing protein</fullName>
    </submittedName>
</protein>
<dbReference type="Proteomes" id="UP000566813">
    <property type="component" value="Unassembled WGS sequence"/>
</dbReference>